<dbReference type="GO" id="GO:0008408">
    <property type="term" value="F:3'-5' exonuclease activity"/>
    <property type="evidence" value="ECO:0007669"/>
    <property type="project" value="InterPro"/>
</dbReference>
<dbReference type="Proteomes" id="UP000717328">
    <property type="component" value="Unassembled WGS sequence"/>
</dbReference>
<evidence type="ECO:0000256" key="1">
    <source>
        <dbReference type="ARBA" id="ARBA00022722"/>
    </source>
</evidence>
<dbReference type="GO" id="GO:0005634">
    <property type="term" value="C:nucleus"/>
    <property type="evidence" value="ECO:0007669"/>
    <property type="project" value="TreeGrafter"/>
</dbReference>
<dbReference type="SMART" id="SM00474">
    <property type="entry name" value="35EXOc"/>
    <property type="match status" value="1"/>
</dbReference>
<dbReference type="InterPro" id="IPR036397">
    <property type="entry name" value="RNaseH_sf"/>
</dbReference>
<feature type="region of interest" description="Disordered" evidence="3">
    <location>
        <begin position="76"/>
        <end position="134"/>
    </location>
</feature>
<dbReference type="PANTHER" id="PTHR13620">
    <property type="entry name" value="3-5 EXONUCLEASE"/>
    <property type="match status" value="1"/>
</dbReference>
<name>A0A9P7GPB8_9AGAR</name>
<dbReference type="GO" id="GO:0006139">
    <property type="term" value="P:nucleobase-containing compound metabolic process"/>
    <property type="evidence" value="ECO:0007669"/>
    <property type="project" value="InterPro"/>
</dbReference>
<keyword evidence="2" id="KW-0378">Hydrolase</keyword>
<dbReference type="CDD" id="cd06141">
    <property type="entry name" value="WRN_exo"/>
    <property type="match status" value="1"/>
</dbReference>
<accession>A0A9P7GPB8</accession>
<organism evidence="5 6">
    <name type="scientific">Sphagnurus paluster</name>
    <dbReference type="NCBI Taxonomy" id="117069"/>
    <lineage>
        <taxon>Eukaryota</taxon>
        <taxon>Fungi</taxon>
        <taxon>Dikarya</taxon>
        <taxon>Basidiomycota</taxon>
        <taxon>Agaricomycotina</taxon>
        <taxon>Agaricomycetes</taxon>
        <taxon>Agaricomycetidae</taxon>
        <taxon>Agaricales</taxon>
        <taxon>Tricholomatineae</taxon>
        <taxon>Lyophyllaceae</taxon>
        <taxon>Sphagnurus</taxon>
    </lineage>
</organism>
<sequence length="483" mass="53087">MTSSRLLKTLDAAFAAKSTPELESESEIEIFGPFTSKQNSNPQTGNKKRATAEIHPDGTSNGPAVLKSIHPLFIQNSYPKTRVDPGPSKKPLSTRNNDDKATASTCGGTAKPAVRPSSKTNAVPRAKKPISKSSLEPTEALPLYTYKDYTDPKPCLVHTTDEEEANDFVAGLKAGPVAFDMEWRVFFARGAKVSERRTAVVQVADARGMMLVVQVHGMNRMYSLDVLRVVTECKTGFPKALQALIEDPEIPKLGVNILNDGKKLFRDYGILAKNLVELGAIAAAADPDGPKRRIVSLSKLTERYCGKTLDKGSERVGNWEAPLDQQQLEYAANDVHSSLMIYARLRAVAAEHNVTLILSDPQFATHVEPPVPSTGLGPTPEPIEMRGQFMRAYRCWHERDMTLEHMCKELSLKGRVPGVEGKSGEGLKAGTVISYVISALQANPKLPFDMLKLRELVQMDSASWVRHREWLLSAWAEGLGKKE</sequence>
<dbReference type="GO" id="GO:0005737">
    <property type="term" value="C:cytoplasm"/>
    <property type="evidence" value="ECO:0007669"/>
    <property type="project" value="TreeGrafter"/>
</dbReference>
<dbReference type="OrthoDB" id="1920326at2759"/>
<proteinExistence type="predicted"/>
<dbReference type="SUPFAM" id="SSF53098">
    <property type="entry name" value="Ribonuclease H-like"/>
    <property type="match status" value="1"/>
</dbReference>
<dbReference type="InterPro" id="IPR002562">
    <property type="entry name" value="3'-5'_exonuclease_dom"/>
</dbReference>
<feature type="domain" description="3'-5' exonuclease" evidence="4">
    <location>
        <begin position="156"/>
        <end position="350"/>
    </location>
</feature>
<evidence type="ECO:0000256" key="3">
    <source>
        <dbReference type="SAM" id="MobiDB-lite"/>
    </source>
</evidence>
<evidence type="ECO:0000256" key="2">
    <source>
        <dbReference type="ARBA" id="ARBA00022801"/>
    </source>
</evidence>
<reference evidence="5" key="1">
    <citation type="submission" date="2021-02" db="EMBL/GenBank/DDBJ databases">
        <authorList>
            <person name="Nieuwenhuis M."/>
            <person name="Van De Peppel L.J.J."/>
        </authorList>
    </citation>
    <scope>NUCLEOTIDE SEQUENCE</scope>
    <source>
        <strain evidence="5">D49</strain>
    </source>
</reference>
<dbReference type="Pfam" id="PF01612">
    <property type="entry name" value="DNA_pol_A_exo1"/>
    <property type="match status" value="1"/>
</dbReference>
<dbReference type="AlphaFoldDB" id="A0A9P7GPB8"/>
<evidence type="ECO:0000313" key="5">
    <source>
        <dbReference type="EMBL" id="KAG5653721.1"/>
    </source>
</evidence>
<keyword evidence="1" id="KW-0540">Nuclease</keyword>
<dbReference type="InterPro" id="IPR012337">
    <property type="entry name" value="RNaseH-like_sf"/>
</dbReference>
<evidence type="ECO:0000313" key="6">
    <source>
        <dbReference type="Proteomes" id="UP000717328"/>
    </source>
</evidence>
<protein>
    <recommendedName>
        <fullName evidence="4">3'-5' exonuclease domain-containing protein</fullName>
    </recommendedName>
</protein>
<reference evidence="5" key="2">
    <citation type="submission" date="2021-10" db="EMBL/GenBank/DDBJ databases">
        <title>Phylogenomics reveals ancestral predisposition of the termite-cultivated fungus Termitomyces towards a domesticated lifestyle.</title>
        <authorList>
            <person name="Auxier B."/>
            <person name="Grum-Grzhimaylo A."/>
            <person name="Cardenas M.E."/>
            <person name="Lodge J.D."/>
            <person name="Laessoe T."/>
            <person name="Pedersen O."/>
            <person name="Smith M.E."/>
            <person name="Kuyper T.W."/>
            <person name="Franco-Molano E.A."/>
            <person name="Baroni T.J."/>
            <person name="Aanen D.K."/>
        </authorList>
    </citation>
    <scope>NUCLEOTIDE SEQUENCE</scope>
    <source>
        <strain evidence="5">D49</strain>
    </source>
</reference>
<dbReference type="EMBL" id="JABCKI010000037">
    <property type="protein sequence ID" value="KAG5653721.1"/>
    <property type="molecule type" value="Genomic_DNA"/>
</dbReference>
<feature type="compositionally biased region" description="Polar residues" evidence="3">
    <location>
        <begin position="35"/>
        <end position="45"/>
    </location>
</feature>
<dbReference type="PANTHER" id="PTHR13620:SF104">
    <property type="entry name" value="EXONUCLEASE 3'-5' DOMAIN-CONTAINING PROTEIN 2"/>
    <property type="match status" value="1"/>
</dbReference>
<feature type="region of interest" description="Disordered" evidence="3">
    <location>
        <begin position="17"/>
        <end position="61"/>
    </location>
</feature>
<dbReference type="InterPro" id="IPR051132">
    <property type="entry name" value="3-5_Exonuclease_domain"/>
</dbReference>
<dbReference type="GO" id="GO:0003676">
    <property type="term" value="F:nucleic acid binding"/>
    <property type="evidence" value="ECO:0007669"/>
    <property type="project" value="InterPro"/>
</dbReference>
<gene>
    <name evidence="5" type="ORF">H0H81_011128</name>
</gene>
<dbReference type="Gene3D" id="3.30.420.10">
    <property type="entry name" value="Ribonuclease H-like superfamily/Ribonuclease H"/>
    <property type="match status" value="1"/>
</dbReference>
<comment type="caution">
    <text evidence="5">The sequence shown here is derived from an EMBL/GenBank/DDBJ whole genome shotgun (WGS) entry which is preliminary data.</text>
</comment>
<keyword evidence="6" id="KW-1185">Reference proteome</keyword>
<evidence type="ECO:0000259" key="4">
    <source>
        <dbReference type="SMART" id="SM00474"/>
    </source>
</evidence>